<dbReference type="PROSITE" id="PS50943">
    <property type="entry name" value="HTH_CROC1"/>
    <property type="match status" value="1"/>
</dbReference>
<proteinExistence type="predicted"/>
<feature type="domain" description="HTH cro/C1-type" evidence="2">
    <location>
        <begin position="136"/>
        <end position="190"/>
    </location>
</feature>
<gene>
    <name evidence="3" type="ordered locus">RHECIAT_PB0000280</name>
</gene>
<evidence type="ECO:0000256" key="1">
    <source>
        <dbReference type="SAM" id="MobiDB-lite"/>
    </source>
</evidence>
<dbReference type="InterPro" id="IPR010982">
    <property type="entry name" value="Lambda_DNA-bd_dom_sf"/>
</dbReference>
<dbReference type="HOGENOM" id="CLU_1073133_0_0_5"/>
<protein>
    <submittedName>
        <fullName evidence="3">Hypothetical conserved protein</fullName>
    </submittedName>
</protein>
<dbReference type="SMART" id="SM00530">
    <property type="entry name" value="HTH_XRE"/>
    <property type="match status" value="1"/>
</dbReference>
<dbReference type="InterPro" id="IPR001387">
    <property type="entry name" value="Cro/C1-type_HTH"/>
</dbReference>
<reference evidence="3 4" key="1">
    <citation type="submission" date="2008-04" db="EMBL/GenBank/DDBJ databases">
        <title>Genome diversity and DNA divergence of Rhizobium etli.</title>
        <authorList>
            <person name="Gonzalez V."/>
            <person name="Acosta J.L."/>
            <person name="Santamaria R.I."/>
            <person name="Bustos P."/>
            <person name="Hernandez-Gonzalez I.L."/>
            <person name="Fernandez J.L."/>
            <person name="Diaz R."/>
            <person name="Flores M."/>
            <person name="Mora J."/>
            <person name="Palacios R."/>
            <person name="Davila G."/>
        </authorList>
    </citation>
    <scope>NUCLEOTIDE SEQUENCE [LARGE SCALE GENOMIC DNA]</scope>
    <source>
        <strain evidence="4">CIAT 652</strain>
        <plasmid evidence="4">Plasmid pB</plasmid>
    </source>
</reference>
<name>B3Q2T1_RHIE6</name>
<dbReference type="Proteomes" id="UP000008817">
    <property type="component" value="Plasmid pB"/>
</dbReference>
<feature type="compositionally biased region" description="Polar residues" evidence="1">
    <location>
        <begin position="249"/>
        <end position="259"/>
    </location>
</feature>
<dbReference type="SUPFAM" id="SSF47413">
    <property type="entry name" value="lambda repressor-like DNA-binding domains"/>
    <property type="match status" value="1"/>
</dbReference>
<dbReference type="KEGG" id="rec:RHECIAT_PB0000280"/>
<feature type="region of interest" description="Disordered" evidence="1">
    <location>
        <begin position="239"/>
        <end position="259"/>
    </location>
</feature>
<dbReference type="GO" id="GO:0003677">
    <property type="term" value="F:DNA binding"/>
    <property type="evidence" value="ECO:0007669"/>
    <property type="project" value="InterPro"/>
</dbReference>
<dbReference type="EMBL" id="CP001076">
    <property type="protein sequence ID" value="ACE93987.1"/>
    <property type="molecule type" value="Genomic_DNA"/>
</dbReference>
<evidence type="ECO:0000259" key="2">
    <source>
        <dbReference type="PROSITE" id="PS50943"/>
    </source>
</evidence>
<evidence type="ECO:0000313" key="3">
    <source>
        <dbReference type="EMBL" id="ACE93987.1"/>
    </source>
</evidence>
<evidence type="ECO:0000313" key="4">
    <source>
        <dbReference type="Proteomes" id="UP000008817"/>
    </source>
</evidence>
<dbReference type="CDD" id="cd00093">
    <property type="entry name" value="HTH_XRE"/>
    <property type="match status" value="1"/>
</dbReference>
<dbReference type="AlphaFoldDB" id="B3Q2T1"/>
<dbReference type="Gene3D" id="1.10.260.40">
    <property type="entry name" value="lambda repressor-like DNA-binding domains"/>
    <property type="match status" value="1"/>
</dbReference>
<organism evidence="3 4">
    <name type="scientific">Rhizobium etli (strain CIAT 652)</name>
    <dbReference type="NCBI Taxonomy" id="491916"/>
    <lineage>
        <taxon>Bacteria</taxon>
        <taxon>Pseudomonadati</taxon>
        <taxon>Pseudomonadota</taxon>
        <taxon>Alphaproteobacteria</taxon>
        <taxon>Hyphomicrobiales</taxon>
        <taxon>Rhizobiaceae</taxon>
        <taxon>Rhizobium/Agrobacterium group</taxon>
        <taxon>Rhizobium</taxon>
    </lineage>
</organism>
<sequence length="259" mass="29063">MKRPLSPKSLRVIANLAQVDNPCVKRFRYDLCLCTCDHLYILVNDSYRVRSAWPKMRQIRSKRNIGGSKHITFCIKSFGAFTSVGAMSGPPLKQWINELGLQQVDDPGIDKPVYRKPFDGRIALSAELENLISISLREARDKRKLPRSKLAPLLGITKQVYGRYENGVSRLTVSRLIHLCEVLDATPEEIIAPAAPYLWGETETKAVLLLATIVKLRTFDEEILQDIFSLLSRIDETGSDSGDRAMKVASTSATADDRE</sequence>
<accession>B3Q2T1</accession>
<geneLocation type="plasmid" evidence="3 4">
    <name>pB</name>
</geneLocation>
<keyword evidence="3" id="KW-0614">Plasmid</keyword>
<dbReference type="Pfam" id="PF01381">
    <property type="entry name" value="HTH_3"/>
    <property type="match status" value="1"/>
</dbReference>